<feature type="region of interest" description="Disordered" evidence="1">
    <location>
        <begin position="1"/>
        <end position="22"/>
    </location>
</feature>
<name>A0A1D2JCH8_PARBR</name>
<comment type="caution">
    <text evidence="3">The sequence shown here is derived from an EMBL/GenBank/DDBJ whole genome shotgun (WGS) entry which is preliminary data.</text>
</comment>
<protein>
    <recommendedName>
        <fullName evidence="2">SRR1-like domain-containing protein</fullName>
    </recommendedName>
</protein>
<dbReference type="PANTHER" id="PTHR42080:SF1">
    <property type="entry name" value="SRR1-LIKE DOMAIN-CONTAINING PROTEIN"/>
    <property type="match status" value="1"/>
</dbReference>
<reference evidence="3 4" key="1">
    <citation type="submission" date="2016-06" db="EMBL/GenBank/DDBJ databases">
        <authorList>
            <person name="Kjaerup R.B."/>
            <person name="Dalgaard T.S."/>
            <person name="Juul-Madsen H.R."/>
        </authorList>
    </citation>
    <scope>NUCLEOTIDE SEQUENCE [LARGE SCALE GENOMIC DNA]</scope>
    <source>
        <strain evidence="3 4">Pb300</strain>
    </source>
</reference>
<proteinExistence type="predicted"/>
<dbReference type="EMBL" id="LZYO01000188">
    <property type="protein sequence ID" value="ODH26405.1"/>
    <property type="molecule type" value="Genomic_DNA"/>
</dbReference>
<dbReference type="PANTHER" id="PTHR42080">
    <property type="entry name" value="SRR1 DOMAIN-CONTAINING PROTEIN"/>
    <property type="match status" value="1"/>
</dbReference>
<feature type="domain" description="SRR1-like" evidence="2">
    <location>
        <begin position="95"/>
        <end position="263"/>
    </location>
</feature>
<sequence>MEMRQSSARRKGRSCQPKRVQVHDDDGWTHITTTRHATANKPCLPPVRDVLAPAEAPDGLSLKTLKKQFEWHKKVWEESRSWKTLREVLGTALSTGALRTIDKCVCVGLGSPSGFLRGGWVDRRAVSLYQLAALVTILEYFAWEDTPSNAIKDCYAQDPVFNMLDKQLLESVGVHVVEDPKAFALINEGTFLYSPGAERSHLLVMLSSNPALFFGGPLDGENLVRLPDTREDVLSGFLNTRRSMLLPPFDSNVNAFWMTSLFWRSEDT</sequence>
<dbReference type="InterPro" id="IPR012942">
    <property type="entry name" value="SRR1-like"/>
</dbReference>
<evidence type="ECO:0000313" key="4">
    <source>
        <dbReference type="Proteomes" id="UP000242814"/>
    </source>
</evidence>
<dbReference type="Proteomes" id="UP000242814">
    <property type="component" value="Unassembled WGS sequence"/>
</dbReference>
<organism evidence="3 4">
    <name type="scientific">Paracoccidioides brasiliensis</name>
    <dbReference type="NCBI Taxonomy" id="121759"/>
    <lineage>
        <taxon>Eukaryota</taxon>
        <taxon>Fungi</taxon>
        <taxon>Dikarya</taxon>
        <taxon>Ascomycota</taxon>
        <taxon>Pezizomycotina</taxon>
        <taxon>Eurotiomycetes</taxon>
        <taxon>Eurotiomycetidae</taxon>
        <taxon>Onygenales</taxon>
        <taxon>Ajellomycetaceae</taxon>
        <taxon>Paracoccidioides</taxon>
    </lineage>
</organism>
<evidence type="ECO:0000256" key="1">
    <source>
        <dbReference type="SAM" id="MobiDB-lite"/>
    </source>
</evidence>
<dbReference type="Pfam" id="PF07985">
    <property type="entry name" value="SRR1"/>
    <property type="match status" value="1"/>
</dbReference>
<dbReference type="VEuPathDB" id="FungiDB:PADG_07353"/>
<evidence type="ECO:0000313" key="3">
    <source>
        <dbReference type="EMBL" id="ODH26405.1"/>
    </source>
</evidence>
<accession>A0A1D2JCH8</accession>
<dbReference type="AlphaFoldDB" id="A0A1D2JCH8"/>
<gene>
    <name evidence="3" type="ORF">ACO22_04623</name>
</gene>
<evidence type="ECO:0000259" key="2">
    <source>
        <dbReference type="Pfam" id="PF07985"/>
    </source>
</evidence>
<dbReference type="VEuPathDB" id="FungiDB:PABG_03903"/>